<feature type="domain" description="HTH lysR-type" evidence="1">
    <location>
        <begin position="249"/>
        <end position="308"/>
    </location>
</feature>
<name>A0A6J4V663_9BACT</name>
<evidence type="ECO:0000259" key="1">
    <source>
        <dbReference type="Pfam" id="PF00126"/>
    </source>
</evidence>
<feature type="domain" description="HD" evidence="2">
    <location>
        <begin position="65"/>
        <end position="140"/>
    </location>
</feature>
<dbReference type="InterPro" id="IPR051815">
    <property type="entry name" value="Molybdate_resp_trans_reg"/>
</dbReference>
<dbReference type="Gene3D" id="1.10.10.10">
    <property type="entry name" value="Winged helix-like DNA-binding domain superfamily/Winged helix DNA-binding domain"/>
    <property type="match status" value="1"/>
</dbReference>
<dbReference type="Gene3D" id="1.10.3210.10">
    <property type="entry name" value="Hypothetical protein af1432"/>
    <property type="match status" value="1"/>
</dbReference>
<dbReference type="Pfam" id="PF00126">
    <property type="entry name" value="HTH_1"/>
    <property type="match status" value="1"/>
</dbReference>
<dbReference type="InterPro" id="IPR000847">
    <property type="entry name" value="LysR_HTH_N"/>
</dbReference>
<accession>A0A6J4V663</accession>
<dbReference type="InterPro" id="IPR036390">
    <property type="entry name" value="WH_DNA-bd_sf"/>
</dbReference>
<dbReference type="GO" id="GO:0003700">
    <property type="term" value="F:DNA-binding transcription factor activity"/>
    <property type="evidence" value="ECO:0007669"/>
    <property type="project" value="InterPro"/>
</dbReference>
<dbReference type="PANTHER" id="PTHR30432">
    <property type="entry name" value="TRANSCRIPTIONAL REGULATOR MODE"/>
    <property type="match status" value="1"/>
</dbReference>
<evidence type="ECO:0008006" key="4">
    <source>
        <dbReference type="Google" id="ProtNLM"/>
    </source>
</evidence>
<protein>
    <recommendedName>
        <fullName evidence="4">HD domain-containing protein</fullName>
    </recommendedName>
</protein>
<evidence type="ECO:0000259" key="2">
    <source>
        <dbReference type="Pfam" id="PF01966"/>
    </source>
</evidence>
<reference evidence="3" key="1">
    <citation type="submission" date="2020-02" db="EMBL/GenBank/DDBJ databases">
        <authorList>
            <person name="Meier V. D."/>
        </authorList>
    </citation>
    <scope>NUCLEOTIDE SEQUENCE</scope>
    <source>
        <strain evidence="3">AVDCRST_MAG18</strain>
    </source>
</reference>
<dbReference type="EMBL" id="CADCWN010000145">
    <property type="protein sequence ID" value="CAA9569775.1"/>
    <property type="molecule type" value="Genomic_DNA"/>
</dbReference>
<gene>
    <name evidence="3" type="ORF">AVDCRST_MAG18-1845</name>
</gene>
<dbReference type="AlphaFoldDB" id="A0A6J4V663"/>
<dbReference type="SUPFAM" id="SSF109604">
    <property type="entry name" value="HD-domain/PDEase-like"/>
    <property type="match status" value="1"/>
</dbReference>
<sequence length="339" mass="35389">MSAAPPDPARRIPPAFGLDAPTDADFAARGPQIGDYLAANFPGLRGLAQHRPHYDPARGRTTDPIEHTLEVLAALDTAGLELPEVRLLRAATIFHDVGKLLDPFNVRHATDSAIIAAPYLADFALPPADATAALAIIRNHDVLGRVCQGRLTVDEALDLLGTPPLAALTGRLSRADVGAIRGLARVVPSIEAADRAVGALFVARRFSQRFAPPGEPTAEVRATLGRLTPRAELRLEVGDDLALSGPRVALLEAVEATGSIARAAERLGLSARAARLALRESERHLGLTLLTGQSGGAAGGGSALTPAAWELIARWRAFSAGLEAVVAARFGATFGAGEE</sequence>
<dbReference type="PANTHER" id="PTHR30432:SF1">
    <property type="entry name" value="DNA-BINDING TRANSCRIPTIONAL DUAL REGULATOR MODE"/>
    <property type="match status" value="1"/>
</dbReference>
<proteinExistence type="predicted"/>
<dbReference type="InterPro" id="IPR006674">
    <property type="entry name" value="HD_domain"/>
</dbReference>
<dbReference type="Pfam" id="PF01966">
    <property type="entry name" value="HD"/>
    <property type="match status" value="1"/>
</dbReference>
<organism evidence="3">
    <name type="scientific">uncultured Thermomicrobiales bacterium</name>
    <dbReference type="NCBI Taxonomy" id="1645740"/>
    <lineage>
        <taxon>Bacteria</taxon>
        <taxon>Pseudomonadati</taxon>
        <taxon>Thermomicrobiota</taxon>
        <taxon>Thermomicrobia</taxon>
        <taxon>Thermomicrobiales</taxon>
        <taxon>environmental samples</taxon>
    </lineage>
</organism>
<dbReference type="InterPro" id="IPR036388">
    <property type="entry name" value="WH-like_DNA-bd_sf"/>
</dbReference>
<evidence type="ECO:0000313" key="3">
    <source>
        <dbReference type="EMBL" id="CAA9569775.1"/>
    </source>
</evidence>
<dbReference type="SUPFAM" id="SSF46785">
    <property type="entry name" value="Winged helix' DNA-binding domain"/>
    <property type="match status" value="1"/>
</dbReference>